<comment type="caution">
    <text evidence="1">The sequence shown here is derived from an EMBL/GenBank/DDBJ whole genome shotgun (WGS) entry which is preliminary data.</text>
</comment>
<protein>
    <submittedName>
        <fullName evidence="1">Uncharacterized protein</fullName>
    </submittedName>
</protein>
<sequence>MPRSRRVPWPTKTLRSNTTRRDIVAFTANPCSRIATSTGAAV</sequence>
<name>A0AAE3YTY0_9ACTN</name>
<dbReference type="EMBL" id="JAVDYB010000001">
    <property type="protein sequence ID" value="MDR7278575.1"/>
    <property type="molecule type" value="Genomic_DNA"/>
</dbReference>
<dbReference type="AlphaFoldDB" id="A0AAE3YTY0"/>
<keyword evidence="2" id="KW-1185">Reference proteome</keyword>
<evidence type="ECO:0000313" key="1">
    <source>
        <dbReference type="EMBL" id="MDR7278575.1"/>
    </source>
</evidence>
<proteinExistence type="predicted"/>
<reference evidence="1" key="1">
    <citation type="submission" date="2023-07" db="EMBL/GenBank/DDBJ databases">
        <title>Sequencing the genomes of 1000 actinobacteria strains.</title>
        <authorList>
            <person name="Klenk H.-P."/>
        </authorList>
    </citation>
    <scope>NUCLEOTIDE SEQUENCE</scope>
    <source>
        <strain evidence="1">DSM 44707</strain>
    </source>
</reference>
<accession>A0AAE3YTY0</accession>
<gene>
    <name evidence="1" type="ORF">J2S41_005353</name>
</gene>
<organism evidence="1 2">
    <name type="scientific">Catenuloplanes atrovinosus</name>
    <dbReference type="NCBI Taxonomy" id="137266"/>
    <lineage>
        <taxon>Bacteria</taxon>
        <taxon>Bacillati</taxon>
        <taxon>Actinomycetota</taxon>
        <taxon>Actinomycetes</taxon>
        <taxon>Micromonosporales</taxon>
        <taxon>Micromonosporaceae</taxon>
        <taxon>Catenuloplanes</taxon>
    </lineage>
</organism>
<evidence type="ECO:0000313" key="2">
    <source>
        <dbReference type="Proteomes" id="UP001183643"/>
    </source>
</evidence>
<dbReference type="Proteomes" id="UP001183643">
    <property type="component" value="Unassembled WGS sequence"/>
</dbReference>